<dbReference type="InterPro" id="IPR001245">
    <property type="entry name" value="Ser-Thr/Tyr_kinase_cat_dom"/>
</dbReference>
<evidence type="ECO:0000313" key="11">
    <source>
        <dbReference type="EMBL" id="CAD7695453.1"/>
    </source>
</evidence>
<dbReference type="PRINTS" id="PR00109">
    <property type="entry name" value="TYRKINASE"/>
</dbReference>
<name>A0A8S1ILE8_9CHLO</name>
<keyword evidence="5 6" id="KW-0067">ATP-binding</keyword>
<dbReference type="SUPFAM" id="SSF56112">
    <property type="entry name" value="Protein kinase-like (PK-like)"/>
    <property type="match status" value="1"/>
</dbReference>
<comment type="caution">
    <text evidence="11">The sequence shown here is derived from an EMBL/GenBank/DDBJ whole genome shotgun (WGS) entry which is preliminary data.</text>
</comment>
<feature type="transmembrane region" description="Helical" evidence="8">
    <location>
        <begin position="235"/>
        <end position="256"/>
    </location>
</feature>
<feature type="region of interest" description="Disordered" evidence="7">
    <location>
        <begin position="659"/>
        <end position="825"/>
    </location>
</feature>
<dbReference type="InterPro" id="IPR008271">
    <property type="entry name" value="Ser/Thr_kinase_AS"/>
</dbReference>
<keyword evidence="1" id="KW-0723">Serine/threonine-protein kinase</keyword>
<evidence type="ECO:0000256" key="9">
    <source>
        <dbReference type="SAM" id="SignalP"/>
    </source>
</evidence>
<reference evidence="11" key="1">
    <citation type="submission" date="2020-12" db="EMBL/GenBank/DDBJ databases">
        <authorList>
            <person name="Iha C."/>
        </authorList>
    </citation>
    <scope>NUCLEOTIDE SEQUENCE</scope>
</reference>
<keyword evidence="2" id="KW-0808">Transferase</keyword>
<evidence type="ECO:0000256" key="3">
    <source>
        <dbReference type="ARBA" id="ARBA00022741"/>
    </source>
</evidence>
<dbReference type="PROSITE" id="PS50011">
    <property type="entry name" value="PROTEIN_KINASE_DOM"/>
    <property type="match status" value="1"/>
</dbReference>
<dbReference type="Proteomes" id="UP000708148">
    <property type="component" value="Unassembled WGS sequence"/>
</dbReference>
<evidence type="ECO:0000259" key="10">
    <source>
        <dbReference type="PROSITE" id="PS50011"/>
    </source>
</evidence>
<organism evidence="11 12">
    <name type="scientific">Ostreobium quekettii</name>
    <dbReference type="NCBI Taxonomy" id="121088"/>
    <lineage>
        <taxon>Eukaryota</taxon>
        <taxon>Viridiplantae</taxon>
        <taxon>Chlorophyta</taxon>
        <taxon>core chlorophytes</taxon>
        <taxon>Ulvophyceae</taxon>
        <taxon>TCBD clade</taxon>
        <taxon>Bryopsidales</taxon>
        <taxon>Ostreobineae</taxon>
        <taxon>Ostreobiaceae</taxon>
        <taxon>Ostreobium</taxon>
    </lineage>
</organism>
<dbReference type="Gene3D" id="1.10.510.10">
    <property type="entry name" value="Transferase(Phosphotransferase) domain 1"/>
    <property type="match status" value="1"/>
</dbReference>
<dbReference type="OrthoDB" id="542825at2759"/>
<dbReference type="PROSITE" id="PS00107">
    <property type="entry name" value="PROTEIN_KINASE_ATP"/>
    <property type="match status" value="1"/>
</dbReference>
<evidence type="ECO:0000313" key="12">
    <source>
        <dbReference type="Proteomes" id="UP000708148"/>
    </source>
</evidence>
<evidence type="ECO:0000256" key="4">
    <source>
        <dbReference type="ARBA" id="ARBA00022777"/>
    </source>
</evidence>
<dbReference type="PANTHER" id="PTHR44329:SF214">
    <property type="entry name" value="PROTEIN KINASE DOMAIN-CONTAINING PROTEIN"/>
    <property type="match status" value="1"/>
</dbReference>
<accession>A0A8S1ILE8</accession>
<dbReference type="SMART" id="SM00220">
    <property type="entry name" value="S_TKc"/>
    <property type="match status" value="1"/>
</dbReference>
<dbReference type="GO" id="GO:0004674">
    <property type="term" value="F:protein serine/threonine kinase activity"/>
    <property type="evidence" value="ECO:0007669"/>
    <property type="project" value="UniProtKB-KW"/>
</dbReference>
<keyword evidence="4" id="KW-0418">Kinase</keyword>
<feature type="chain" id="PRO_5035882648" description="Protein kinase domain-containing protein" evidence="9">
    <location>
        <begin position="25"/>
        <end position="896"/>
    </location>
</feature>
<sequence length="896" mass="95136">MGAVLLGWLPWALYLSALFRSVCGDVAGDADAGVRRAVTDCRQLQREVAGGADPADVVELGGHFACGAGEWTETVILDRDLLVVGRNGSGVDWGGLEGVWVVAPGVDLRFRRTNFLVDRLADEFRPPFLALEDGAAVSMAGVVLGSRCCLSAAEADGDAACSAGAGDRLIGQERGGDAWRVCSSLVRCGAADFDSLRAIEGAATDGSCGSAAALAAGAEGGEGGGSGGAATATTVSLVVVLLAVVAIAGVAALLWYRRQKGRQAPAVEFKNQPATKVNAFLSVPSSLSSFSGSHQGLIQSSPVTVHSIDKPAPVVLEGSKPPAVTSNIDVGGIRLSIPIGKGAFATVYKGSWVGKTVAVKILQHPPDQKTLPAKSMFEAQLGFSVMHVNLVHTLGTQTKKCQDVSMITPRSSRPSSTSFDKPMSMVDDYHGQSRASSDCFSDMADVLKAQGKEEYETWIVMEYCDQGSLQGAIQRGAFFDDAEKTRPRMVDVLLTALDIAKGMEHLHSLSIVHGDLKPRNVLLRTKKGDVRGYICKVGDFGFSRALLDTQLETASCGAVNYMPPELLAQGILTPAADVYSFGVLLWELLVGSNPYPSKTQNEILVLVTSGRRPAVPARIPDQYADLIQSCWHQSRQARPTFTEISATLRDLLADPSMEWHPWRPPTSHGRPPRSASQNVTGFSFEKPRAPPDPLPSPVSNSVVSPLASPLASPLDTPLQSRLESPRGSPRESPLEKSPLGSPVADSSVADSTVGPLPSPLPSPMASSVSSYMPSFKPPVNHSDSSGLQTPPPFPKGQPSEMDHLSPLQDFAPTPLDPQPGASMACVTSDSMKNLFLKDLEMSAGQGMLPQFDDLLATVKISRKPRIPTGKKTGQSNGREHTKDARPRAIPEHWRRR</sequence>
<evidence type="ECO:0000256" key="8">
    <source>
        <dbReference type="SAM" id="Phobius"/>
    </source>
</evidence>
<gene>
    <name evidence="11" type="ORF">OSTQU699_LOCUS814</name>
</gene>
<proteinExistence type="predicted"/>
<evidence type="ECO:0000256" key="1">
    <source>
        <dbReference type="ARBA" id="ARBA00022527"/>
    </source>
</evidence>
<feature type="domain" description="Protein kinase" evidence="10">
    <location>
        <begin position="333"/>
        <end position="663"/>
    </location>
</feature>
<dbReference type="Pfam" id="PF07714">
    <property type="entry name" value="PK_Tyr_Ser-Thr"/>
    <property type="match status" value="1"/>
</dbReference>
<protein>
    <recommendedName>
        <fullName evidence="10">Protein kinase domain-containing protein</fullName>
    </recommendedName>
</protein>
<dbReference type="InterPro" id="IPR017441">
    <property type="entry name" value="Protein_kinase_ATP_BS"/>
</dbReference>
<feature type="compositionally biased region" description="Low complexity" evidence="7">
    <location>
        <begin position="763"/>
        <end position="774"/>
    </location>
</feature>
<feature type="signal peptide" evidence="9">
    <location>
        <begin position="1"/>
        <end position="24"/>
    </location>
</feature>
<feature type="region of interest" description="Disordered" evidence="7">
    <location>
        <begin position="862"/>
        <end position="896"/>
    </location>
</feature>
<feature type="compositionally biased region" description="Basic and acidic residues" evidence="7">
    <location>
        <begin position="877"/>
        <end position="896"/>
    </location>
</feature>
<keyword evidence="8" id="KW-1133">Transmembrane helix</keyword>
<dbReference type="Gene3D" id="3.30.200.20">
    <property type="entry name" value="Phosphorylase Kinase, domain 1"/>
    <property type="match status" value="1"/>
</dbReference>
<keyword evidence="12" id="KW-1185">Reference proteome</keyword>
<dbReference type="InterPro" id="IPR051681">
    <property type="entry name" value="Ser/Thr_Kinases-Pseudokinases"/>
</dbReference>
<dbReference type="GO" id="GO:0005524">
    <property type="term" value="F:ATP binding"/>
    <property type="evidence" value="ECO:0007669"/>
    <property type="project" value="UniProtKB-UniRule"/>
</dbReference>
<evidence type="ECO:0000256" key="5">
    <source>
        <dbReference type="ARBA" id="ARBA00022840"/>
    </source>
</evidence>
<dbReference type="PROSITE" id="PS00108">
    <property type="entry name" value="PROTEIN_KINASE_ST"/>
    <property type="match status" value="1"/>
</dbReference>
<dbReference type="EMBL" id="CAJHUC010000345">
    <property type="protein sequence ID" value="CAD7695453.1"/>
    <property type="molecule type" value="Genomic_DNA"/>
</dbReference>
<keyword evidence="8" id="KW-0812">Transmembrane</keyword>
<keyword evidence="3 6" id="KW-0547">Nucleotide-binding</keyword>
<feature type="compositionally biased region" description="Low complexity" evidence="7">
    <location>
        <begin position="697"/>
        <end position="710"/>
    </location>
</feature>
<keyword evidence="9" id="KW-0732">Signal</keyword>
<dbReference type="InterPro" id="IPR000719">
    <property type="entry name" value="Prot_kinase_dom"/>
</dbReference>
<feature type="binding site" evidence="6">
    <location>
        <position position="360"/>
    </location>
    <ligand>
        <name>ATP</name>
        <dbReference type="ChEBI" id="CHEBI:30616"/>
    </ligand>
</feature>
<evidence type="ECO:0000256" key="6">
    <source>
        <dbReference type="PROSITE-ProRule" id="PRU10141"/>
    </source>
</evidence>
<dbReference type="PANTHER" id="PTHR44329">
    <property type="entry name" value="SERINE/THREONINE-PROTEIN KINASE TNNI3K-RELATED"/>
    <property type="match status" value="1"/>
</dbReference>
<keyword evidence="8" id="KW-0472">Membrane</keyword>
<dbReference type="InterPro" id="IPR011009">
    <property type="entry name" value="Kinase-like_dom_sf"/>
</dbReference>
<evidence type="ECO:0000256" key="7">
    <source>
        <dbReference type="SAM" id="MobiDB-lite"/>
    </source>
</evidence>
<evidence type="ECO:0000256" key="2">
    <source>
        <dbReference type="ARBA" id="ARBA00022679"/>
    </source>
</evidence>
<dbReference type="AlphaFoldDB" id="A0A8S1ILE8"/>